<feature type="non-terminal residue" evidence="2">
    <location>
        <position position="1"/>
    </location>
</feature>
<keyword evidence="3" id="KW-1185">Reference proteome</keyword>
<feature type="region of interest" description="Disordered" evidence="1">
    <location>
        <begin position="37"/>
        <end position="77"/>
    </location>
</feature>
<dbReference type="EMBL" id="CABDUW010003980">
    <property type="protein sequence ID" value="VTJ89979.1"/>
    <property type="molecule type" value="Genomic_DNA"/>
</dbReference>
<comment type="caution">
    <text evidence="2">The sequence shown here is derived from an EMBL/GenBank/DDBJ whole genome shotgun (WGS) entry which is preliminary data.</text>
</comment>
<organism evidence="2 3">
    <name type="scientific">Marmota monax</name>
    <name type="common">Woodchuck</name>
    <dbReference type="NCBI Taxonomy" id="9995"/>
    <lineage>
        <taxon>Eukaryota</taxon>
        <taxon>Metazoa</taxon>
        <taxon>Chordata</taxon>
        <taxon>Craniata</taxon>
        <taxon>Vertebrata</taxon>
        <taxon>Euteleostomi</taxon>
        <taxon>Mammalia</taxon>
        <taxon>Eutheria</taxon>
        <taxon>Euarchontoglires</taxon>
        <taxon>Glires</taxon>
        <taxon>Rodentia</taxon>
        <taxon>Sciuromorpha</taxon>
        <taxon>Sciuridae</taxon>
        <taxon>Xerinae</taxon>
        <taxon>Marmotini</taxon>
        <taxon>Marmota</taxon>
    </lineage>
</organism>
<proteinExistence type="predicted"/>
<accession>A0A5E4DB30</accession>
<name>A0A5E4DB30_MARMO</name>
<sequence>AHCFYRNTKSTKRQIRAKSWSAGRTEAAAQVAHSKIQAWPGPTPSPTQPTSYLERPAKPPFVEPRRGPLPRRRARVEAVGCRSSGSLTSDVSQEFKGTFASPAPAPPSEPLLQIQAAGHLWLPAKCCLHSRALYCPTAREQLRDFPATWPSKLGYPRTSCR</sequence>
<protein>
    <submittedName>
        <fullName evidence="2">Uncharacterized protein</fullName>
    </submittedName>
</protein>
<dbReference type="Proteomes" id="UP000335636">
    <property type="component" value="Unassembled WGS sequence"/>
</dbReference>
<evidence type="ECO:0000313" key="2">
    <source>
        <dbReference type="EMBL" id="VTJ89979.1"/>
    </source>
</evidence>
<gene>
    <name evidence="2" type="ORF">MONAX_5E026281</name>
</gene>
<dbReference type="AlphaFoldDB" id="A0A5E4DB30"/>
<evidence type="ECO:0000256" key="1">
    <source>
        <dbReference type="SAM" id="MobiDB-lite"/>
    </source>
</evidence>
<evidence type="ECO:0000313" key="3">
    <source>
        <dbReference type="Proteomes" id="UP000335636"/>
    </source>
</evidence>
<reference evidence="2" key="1">
    <citation type="submission" date="2019-04" db="EMBL/GenBank/DDBJ databases">
        <authorList>
            <person name="Alioto T."/>
            <person name="Alioto T."/>
        </authorList>
    </citation>
    <scope>NUCLEOTIDE SEQUENCE [LARGE SCALE GENOMIC DNA]</scope>
</reference>